<evidence type="ECO:0000256" key="6">
    <source>
        <dbReference type="ARBA" id="ARBA00022516"/>
    </source>
</evidence>
<dbReference type="InterPro" id="IPR032263">
    <property type="entry name" value="Citrate-bd"/>
</dbReference>
<keyword evidence="12" id="KW-0012">Acyltransferase</keyword>
<dbReference type="PANTHER" id="PTHR11815">
    <property type="entry name" value="SUCCINYL-COA SYNTHETASE BETA CHAIN"/>
    <property type="match status" value="1"/>
</dbReference>
<dbReference type="EC" id="2.3.3.8" evidence="4"/>
<accession>A0A7R8ZTP9</accession>
<dbReference type="GO" id="GO:0006629">
    <property type="term" value="P:lipid metabolic process"/>
    <property type="evidence" value="ECO:0007669"/>
    <property type="project" value="UniProtKB-KW"/>
</dbReference>
<dbReference type="InterPro" id="IPR056749">
    <property type="entry name" value="Citrate_synth_N"/>
</dbReference>
<reference evidence="16" key="1">
    <citation type="submission" date="2020-11" db="EMBL/GenBank/DDBJ databases">
        <authorList>
            <person name="Tran Van P."/>
        </authorList>
    </citation>
    <scope>NUCLEOTIDE SEQUENCE</scope>
</reference>
<evidence type="ECO:0000256" key="12">
    <source>
        <dbReference type="ARBA" id="ARBA00023315"/>
    </source>
</evidence>
<name>A0A7R8ZTP9_9CRUS</name>
<feature type="domain" description="ATP-citrate synthase ATP-grasp" evidence="15">
    <location>
        <begin position="1"/>
        <end position="140"/>
    </location>
</feature>
<dbReference type="GO" id="GO:0006104">
    <property type="term" value="P:succinyl-CoA metabolic process"/>
    <property type="evidence" value="ECO:0007669"/>
    <property type="project" value="TreeGrafter"/>
</dbReference>
<dbReference type="Gene3D" id="3.40.50.261">
    <property type="entry name" value="Succinyl-CoA synthetase domains"/>
    <property type="match status" value="1"/>
</dbReference>
<keyword evidence="10" id="KW-0067">ATP-binding</keyword>
<evidence type="ECO:0000259" key="14">
    <source>
        <dbReference type="Pfam" id="PF16114"/>
    </source>
</evidence>
<comment type="catalytic activity">
    <reaction evidence="13">
        <text>oxaloacetate + acetyl-CoA + ADP + phosphate = citrate + ATP + CoA</text>
        <dbReference type="Rhea" id="RHEA:21160"/>
        <dbReference type="ChEBI" id="CHEBI:16452"/>
        <dbReference type="ChEBI" id="CHEBI:16947"/>
        <dbReference type="ChEBI" id="CHEBI:30616"/>
        <dbReference type="ChEBI" id="CHEBI:43474"/>
        <dbReference type="ChEBI" id="CHEBI:57287"/>
        <dbReference type="ChEBI" id="CHEBI:57288"/>
        <dbReference type="ChEBI" id="CHEBI:456216"/>
        <dbReference type="EC" id="2.3.3.8"/>
    </reaction>
</comment>
<comment type="similarity">
    <text evidence="3">In the N-terminal section; belongs to the succinate/malate CoA ligase beta subunit family.</text>
</comment>
<evidence type="ECO:0000256" key="4">
    <source>
        <dbReference type="ARBA" id="ARBA00012639"/>
    </source>
</evidence>
<dbReference type="GO" id="GO:0003878">
    <property type="term" value="F:ATP citrate synthase activity"/>
    <property type="evidence" value="ECO:0007669"/>
    <property type="project" value="UniProtKB-EC"/>
</dbReference>
<dbReference type="AlphaFoldDB" id="A0A7R8ZTP9"/>
<dbReference type="GO" id="GO:0042709">
    <property type="term" value="C:succinate-CoA ligase complex"/>
    <property type="evidence" value="ECO:0007669"/>
    <property type="project" value="TreeGrafter"/>
</dbReference>
<keyword evidence="9" id="KW-0547">Nucleotide-binding</keyword>
<keyword evidence="8" id="KW-0808">Transferase</keyword>
<dbReference type="OrthoDB" id="3261737at2759"/>
<evidence type="ECO:0000256" key="8">
    <source>
        <dbReference type="ARBA" id="ARBA00022679"/>
    </source>
</evidence>
<dbReference type="PANTHER" id="PTHR11815:SF10">
    <property type="entry name" value="SUCCINATE--COA LIGASE [GDP-FORMING] SUBUNIT BETA, MITOCHONDRIAL"/>
    <property type="match status" value="1"/>
</dbReference>
<evidence type="ECO:0000256" key="11">
    <source>
        <dbReference type="ARBA" id="ARBA00023098"/>
    </source>
</evidence>
<evidence type="ECO:0000256" key="5">
    <source>
        <dbReference type="ARBA" id="ARBA00022490"/>
    </source>
</evidence>
<keyword evidence="7" id="KW-0597">Phosphoprotein</keyword>
<dbReference type="GO" id="GO:0005524">
    <property type="term" value="F:ATP binding"/>
    <property type="evidence" value="ECO:0007669"/>
    <property type="project" value="UniProtKB-KW"/>
</dbReference>
<dbReference type="InterPro" id="IPR017866">
    <property type="entry name" value="Succ-CoA_synthase_bsu_CS"/>
</dbReference>
<dbReference type="GO" id="GO:0004775">
    <property type="term" value="F:succinate-CoA ligase (ADP-forming) activity"/>
    <property type="evidence" value="ECO:0007669"/>
    <property type="project" value="TreeGrafter"/>
</dbReference>
<dbReference type="GO" id="GO:0006099">
    <property type="term" value="P:tricarboxylic acid cycle"/>
    <property type="evidence" value="ECO:0007669"/>
    <property type="project" value="TreeGrafter"/>
</dbReference>
<keyword evidence="11" id="KW-0443">Lipid metabolism</keyword>
<evidence type="ECO:0000259" key="15">
    <source>
        <dbReference type="Pfam" id="PF24948"/>
    </source>
</evidence>
<comment type="subcellular location">
    <subcellularLocation>
        <location evidence="1">Cytoplasm</location>
    </subcellularLocation>
</comment>
<protein>
    <recommendedName>
        <fullName evidence="4">ATP citrate synthase</fullName>
        <ecNumber evidence="4">2.3.3.8</ecNumber>
    </recommendedName>
</protein>
<feature type="non-terminal residue" evidence="16">
    <location>
        <position position="243"/>
    </location>
</feature>
<dbReference type="InterPro" id="IPR016102">
    <property type="entry name" value="Succinyl-CoA_synth-like"/>
</dbReference>
<evidence type="ECO:0000256" key="1">
    <source>
        <dbReference type="ARBA" id="ARBA00004496"/>
    </source>
</evidence>
<evidence type="ECO:0000256" key="13">
    <source>
        <dbReference type="ARBA" id="ARBA00047593"/>
    </source>
</evidence>
<evidence type="ECO:0000256" key="7">
    <source>
        <dbReference type="ARBA" id="ARBA00022553"/>
    </source>
</evidence>
<proteinExistence type="inferred from homology"/>
<evidence type="ECO:0000256" key="2">
    <source>
        <dbReference type="ARBA" id="ARBA00005899"/>
    </source>
</evidence>
<dbReference type="PROSITE" id="PS01217">
    <property type="entry name" value="SUCCINYL_COA_LIG_3"/>
    <property type="match status" value="1"/>
</dbReference>
<evidence type="ECO:0000256" key="3">
    <source>
        <dbReference type="ARBA" id="ARBA00010719"/>
    </source>
</evidence>
<feature type="non-terminal residue" evidence="16">
    <location>
        <position position="1"/>
    </location>
</feature>
<feature type="domain" description="ATP-citrate synthase citrate-binding" evidence="14">
    <location>
        <begin position="151"/>
        <end position="243"/>
    </location>
</feature>
<evidence type="ECO:0000313" key="16">
    <source>
        <dbReference type="EMBL" id="CAD7236155.1"/>
    </source>
</evidence>
<keyword evidence="6" id="KW-0444">Lipid biosynthesis</keyword>
<gene>
    <name evidence="16" type="ORF">CTOB1V02_LOCUS13970</name>
</gene>
<dbReference type="EMBL" id="OB676934">
    <property type="protein sequence ID" value="CAD7236155.1"/>
    <property type="molecule type" value="Genomic_DNA"/>
</dbReference>
<comment type="similarity">
    <text evidence="2">In the C-terminal section; belongs to the succinate/malate CoA ligase alpha subunit family.</text>
</comment>
<sequence>VGRATGTLRRFIVEPFLPHGEEDEAYICIYSHRSGDTILFTPQGGVDVGDVEAKAIRCDVPVGDSLSAERVEKILLRGLADAKKGALIKFVVDLYKMYQDLYFTYLEINPLVVTPQGDIHILDLAAKLDATAEYLCKGKWGEIDFPPPFGRDAYPEEAYIAELDSKTGASLKLTILNPKGRIWTMVAGGGASVIYSDTICDLGGATELANYGEYSGAPNDQQTYDYAKTILSLMTRERHAQGK</sequence>
<dbReference type="Pfam" id="PF16114">
    <property type="entry name" value="Citrate_bind"/>
    <property type="match status" value="1"/>
</dbReference>
<dbReference type="Gene3D" id="3.30.470.110">
    <property type="match status" value="1"/>
</dbReference>
<keyword evidence="5" id="KW-0963">Cytoplasm</keyword>
<evidence type="ECO:0000256" key="9">
    <source>
        <dbReference type="ARBA" id="ARBA00022741"/>
    </source>
</evidence>
<dbReference type="Pfam" id="PF24948">
    <property type="entry name" value="Citrate_synth_N"/>
    <property type="match status" value="1"/>
</dbReference>
<evidence type="ECO:0000256" key="10">
    <source>
        <dbReference type="ARBA" id="ARBA00022840"/>
    </source>
</evidence>
<organism evidence="16">
    <name type="scientific">Cyprideis torosa</name>
    <dbReference type="NCBI Taxonomy" id="163714"/>
    <lineage>
        <taxon>Eukaryota</taxon>
        <taxon>Metazoa</taxon>
        <taxon>Ecdysozoa</taxon>
        <taxon>Arthropoda</taxon>
        <taxon>Crustacea</taxon>
        <taxon>Oligostraca</taxon>
        <taxon>Ostracoda</taxon>
        <taxon>Podocopa</taxon>
        <taxon>Podocopida</taxon>
        <taxon>Cytherocopina</taxon>
        <taxon>Cytheroidea</taxon>
        <taxon>Cytherideidae</taxon>
        <taxon>Cyprideis</taxon>
    </lineage>
</organism>
<dbReference type="SUPFAM" id="SSF56059">
    <property type="entry name" value="Glutathione synthetase ATP-binding domain-like"/>
    <property type="match status" value="1"/>
</dbReference>
<dbReference type="SUPFAM" id="SSF52210">
    <property type="entry name" value="Succinyl-CoA synthetase domains"/>
    <property type="match status" value="1"/>
</dbReference>